<keyword evidence="1" id="KW-0732">Signal</keyword>
<evidence type="ECO:0000313" key="3">
    <source>
        <dbReference type="Proteomes" id="UP000799772"/>
    </source>
</evidence>
<feature type="signal peptide" evidence="1">
    <location>
        <begin position="1"/>
        <end position="15"/>
    </location>
</feature>
<dbReference type="Proteomes" id="UP000799772">
    <property type="component" value="Unassembled WGS sequence"/>
</dbReference>
<dbReference type="AlphaFoldDB" id="A0A9P4M1P4"/>
<protein>
    <submittedName>
        <fullName evidence="2">Uncharacterized protein</fullName>
    </submittedName>
</protein>
<comment type="caution">
    <text evidence="2">The sequence shown here is derived from an EMBL/GenBank/DDBJ whole genome shotgun (WGS) entry which is preliminary data.</text>
</comment>
<feature type="chain" id="PRO_5040280997" evidence="1">
    <location>
        <begin position="16"/>
        <end position="190"/>
    </location>
</feature>
<reference evidence="2" key="1">
    <citation type="journal article" date="2020" name="Stud. Mycol.">
        <title>101 Dothideomycetes genomes: a test case for predicting lifestyles and emergence of pathogens.</title>
        <authorList>
            <person name="Haridas S."/>
            <person name="Albert R."/>
            <person name="Binder M."/>
            <person name="Bloem J."/>
            <person name="Labutti K."/>
            <person name="Salamov A."/>
            <person name="Andreopoulos B."/>
            <person name="Baker S."/>
            <person name="Barry K."/>
            <person name="Bills G."/>
            <person name="Bluhm B."/>
            <person name="Cannon C."/>
            <person name="Castanera R."/>
            <person name="Culley D."/>
            <person name="Daum C."/>
            <person name="Ezra D."/>
            <person name="Gonzalez J."/>
            <person name="Henrissat B."/>
            <person name="Kuo A."/>
            <person name="Liang C."/>
            <person name="Lipzen A."/>
            <person name="Lutzoni F."/>
            <person name="Magnuson J."/>
            <person name="Mondo S."/>
            <person name="Nolan M."/>
            <person name="Ohm R."/>
            <person name="Pangilinan J."/>
            <person name="Park H.-J."/>
            <person name="Ramirez L."/>
            <person name="Alfaro M."/>
            <person name="Sun H."/>
            <person name="Tritt A."/>
            <person name="Yoshinaga Y."/>
            <person name="Zwiers L.-H."/>
            <person name="Turgeon B."/>
            <person name="Goodwin S."/>
            <person name="Spatafora J."/>
            <person name="Crous P."/>
            <person name="Grigoriev I."/>
        </authorList>
    </citation>
    <scope>NUCLEOTIDE SEQUENCE</scope>
    <source>
        <strain evidence="2">CBS 133067</strain>
    </source>
</reference>
<proteinExistence type="predicted"/>
<sequence length="190" mass="20460">MLLAAILTFGTLASAEIIFLASCSAAQNGNFFGLSAAVYYANNPSGEVNPDPDNIGVRGSDNSIWFNDPEGWTIFPATREAFVLNGLDQSVTNVGGVAGSGINGQKHYTCMRDTGGALFNNGFLSCNKEFYCQPVRKQRPFGSAPLAVQRAATNEILVVNTSRVLSGNHQPWKGDAIGRKRHMELKSMRV</sequence>
<name>A0A9P4M1P4_9PEZI</name>
<evidence type="ECO:0000256" key="1">
    <source>
        <dbReference type="SAM" id="SignalP"/>
    </source>
</evidence>
<dbReference type="EMBL" id="ML978136">
    <property type="protein sequence ID" value="KAF2093793.1"/>
    <property type="molecule type" value="Genomic_DNA"/>
</dbReference>
<keyword evidence="3" id="KW-1185">Reference proteome</keyword>
<accession>A0A9P4M1P4</accession>
<evidence type="ECO:0000313" key="2">
    <source>
        <dbReference type="EMBL" id="KAF2093793.1"/>
    </source>
</evidence>
<gene>
    <name evidence="2" type="ORF">NA57DRAFT_80794</name>
</gene>
<organism evidence="2 3">
    <name type="scientific">Rhizodiscina lignyota</name>
    <dbReference type="NCBI Taxonomy" id="1504668"/>
    <lineage>
        <taxon>Eukaryota</taxon>
        <taxon>Fungi</taxon>
        <taxon>Dikarya</taxon>
        <taxon>Ascomycota</taxon>
        <taxon>Pezizomycotina</taxon>
        <taxon>Dothideomycetes</taxon>
        <taxon>Pleosporomycetidae</taxon>
        <taxon>Aulographales</taxon>
        <taxon>Rhizodiscinaceae</taxon>
        <taxon>Rhizodiscina</taxon>
    </lineage>
</organism>